<gene>
    <name evidence="9" type="ORF">ENR63_03145</name>
</gene>
<proteinExistence type="predicted"/>
<feature type="transmembrane region" description="Helical" evidence="8">
    <location>
        <begin position="158"/>
        <end position="177"/>
    </location>
</feature>
<feature type="transmembrane region" description="Helical" evidence="8">
    <location>
        <begin position="295"/>
        <end position="322"/>
    </location>
</feature>
<keyword evidence="6 8" id="KW-1133">Transmembrane helix</keyword>
<evidence type="ECO:0000256" key="7">
    <source>
        <dbReference type="ARBA" id="ARBA00023136"/>
    </source>
</evidence>
<feature type="transmembrane region" description="Helical" evidence="8">
    <location>
        <begin position="189"/>
        <end position="219"/>
    </location>
</feature>
<dbReference type="GO" id="GO:0005886">
    <property type="term" value="C:plasma membrane"/>
    <property type="evidence" value="ECO:0007669"/>
    <property type="project" value="UniProtKB-SubCell"/>
</dbReference>
<dbReference type="PANTHER" id="PTHR33908">
    <property type="entry name" value="MANNOSYLTRANSFERASE YKCB-RELATED"/>
    <property type="match status" value="1"/>
</dbReference>
<dbReference type="AlphaFoldDB" id="A0A7C4TJR0"/>
<evidence type="ECO:0000256" key="1">
    <source>
        <dbReference type="ARBA" id="ARBA00004651"/>
    </source>
</evidence>
<keyword evidence="7 8" id="KW-0472">Membrane</keyword>
<sequence>MLLKKLSDFYIKNEKIILLTFFLLCFVFSRGPYLNRDVVNPDSVNWHTRSEQFVNGLKYFQLDKTYQHYQPGVTLMWIMGSSIEVVKQLFLNDAPYSRFTFPIYDLIAKITVVTFQLVLSFLAIYLFSRFFDLRKAVLIVLAFSMEPFFIGNSRLVHLDILLSLLLLNGLLLSFWAVKEFSWAKLVISALLFALAFLTKSIGVGGFLFAAGVGGLVILFDLKKTGETTSAAIKKAFKFSGALTIGTIALIFLFWPALWVNFKEVLEFLYYGAFRVGLAKGHNQVFLEDSTRDAGWLFYPVVLLYKTSIFTSLGVLLAAALSLREVFKAKSLNFKKFFNNLSIEHYLLLFYIGYFVVMSVSSKKIDRYAVIMYPMLTLLAVSAYYKLYSFVKTKNHYFIFLNLLIAYSFLLPIFSFYPYYFTYTNPLLGSPKYVHENILAQKPFGVGMYEVRDLIDEKYGSNLNVALIDPKPMAAIYGNENALDVAVVGTRGFDILVLGVNEKMPGKISRGKYEFTHSDSIFINGLEYWRIYVRGAEKTKTP</sequence>
<feature type="transmembrane region" description="Helical" evidence="8">
    <location>
        <begin position="396"/>
        <end position="419"/>
    </location>
</feature>
<accession>A0A7C4TJR0</accession>
<feature type="transmembrane region" description="Helical" evidence="8">
    <location>
        <begin position="342"/>
        <end position="361"/>
    </location>
</feature>
<name>A0A7C4TJR0_UNCKA</name>
<keyword evidence="3" id="KW-0328">Glycosyltransferase</keyword>
<evidence type="ECO:0008006" key="10">
    <source>
        <dbReference type="Google" id="ProtNLM"/>
    </source>
</evidence>
<dbReference type="EMBL" id="DSRT01000172">
    <property type="protein sequence ID" value="HGW29890.1"/>
    <property type="molecule type" value="Genomic_DNA"/>
</dbReference>
<evidence type="ECO:0000256" key="5">
    <source>
        <dbReference type="ARBA" id="ARBA00022692"/>
    </source>
</evidence>
<feature type="transmembrane region" description="Helical" evidence="8">
    <location>
        <begin position="240"/>
        <end position="261"/>
    </location>
</feature>
<evidence type="ECO:0000256" key="6">
    <source>
        <dbReference type="ARBA" id="ARBA00022989"/>
    </source>
</evidence>
<dbReference type="PANTHER" id="PTHR33908:SF11">
    <property type="entry name" value="MEMBRANE PROTEIN"/>
    <property type="match status" value="1"/>
</dbReference>
<comment type="subcellular location">
    <subcellularLocation>
        <location evidence="1">Cell membrane</location>
        <topology evidence="1">Multi-pass membrane protein</topology>
    </subcellularLocation>
</comment>
<evidence type="ECO:0000256" key="3">
    <source>
        <dbReference type="ARBA" id="ARBA00022676"/>
    </source>
</evidence>
<evidence type="ECO:0000313" key="9">
    <source>
        <dbReference type="EMBL" id="HGW29890.1"/>
    </source>
</evidence>
<feature type="transmembrane region" description="Helical" evidence="8">
    <location>
        <begin position="106"/>
        <end position="127"/>
    </location>
</feature>
<evidence type="ECO:0000256" key="8">
    <source>
        <dbReference type="SAM" id="Phobius"/>
    </source>
</evidence>
<keyword evidence="5 8" id="KW-0812">Transmembrane</keyword>
<reference evidence="9" key="1">
    <citation type="journal article" date="2020" name="mSystems">
        <title>Genome- and Community-Level Interaction Insights into Carbon Utilization and Element Cycling Functions of Hydrothermarchaeota in Hydrothermal Sediment.</title>
        <authorList>
            <person name="Zhou Z."/>
            <person name="Liu Y."/>
            <person name="Xu W."/>
            <person name="Pan J."/>
            <person name="Luo Z.H."/>
            <person name="Li M."/>
        </authorList>
    </citation>
    <scope>NUCLEOTIDE SEQUENCE [LARGE SCALE GENOMIC DNA]</scope>
    <source>
        <strain evidence="9">SpSt-417</strain>
    </source>
</reference>
<dbReference type="GO" id="GO:0016763">
    <property type="term" value="F:pentosyltransferase activity"/>
    <property type="evidence" value="ECO:0007669"/>
    <property type="project" value="TreeGrafter"/>
</dbReference>
<comment type="caution">
    <text evidence="9">The sequence shown here is derived from an EMBL/GenBank/DDBJ whole genome shotgun (WGS) entry which is preliminary data.</text>
</comment>
<keyword evidence="2" id="KW-1003">Cell membrane</keyword>
<protein>
    <recommendedName>
        <fullName evidence="10">Glycosyltransferase RgtA/B/C/D-like domain-containing protein</fullName>
    </recommendedName>
</protein>
<organism evidence="9">
    <name type="scientific">candidate division WWE3 bacterium</name>
    <dbReference type="NCBI Taxonomy" id="2053526"/>
    <lineage>
        <taxon>Bacteria</taxon>
        <taxon>Katanobacteria</taxon>
    </lineage>
</organism>
<keyword evidence="4" id="KW-0808">Transferase</keyword>
<evidence type="ECO:0000256" key="4">
    <source>
        <dbReference type="ARBA" id="ARBA00022679"/>
    </source>
</evidence>
<dbReference type="InterPro" id="IPR050297">
    <property type="entry name" value="LipidA_mod_glycosyltrf_83"/>
</dbReference>
<evidence type="ECO:0000256" key="2">
    <source>
        <dbReference type="ARBA" id="ARBA00022475"/>
    </source>
</evidence>
<feature type="transmembrane region" description="Helical" evidence="8">
    <location>
        <begin position="367"/>
        <end position="384"/>
    </location>
</feature>
<dbReference type="GO" id="GO:0009103">
    <property type="term" value="P:lipopolysaccharide biosynthetic process"/>
    <property type="evidence" value="ECO:0007669"/>
    <property type="project" value="UniProtKB-ARBA"/>
</dbReference>